<dbReference type="EMBL" id="BKCP01009181">
    <property type="protein sequence ID" value="GER50255.1"/>
    <property type="molecule type" value="Genomic_DNA"/>
</dbReference>
<feature type="region of interest" description="Disordered" evidence="1">
    <location>
        <begin position="1"/>
        <end position="84"/>
    </location>
</feature>
<protein>
    <submittedName>
        <fullName evidence="2">Myb transcription factor</fullName>
    </submittedName>
</protein>
<dbReference type="OrthoDB" id="2143914at2759"/>
<feature type="compositionally biased region" description="Polar residues" evidence="1">
    <location>
        <begin position="15"/>
        <end position="33"/>
    </location>
</feature>
<accession>A0A5A7QXY9</accession>
<sequence>MSRGIDPTTHRPINEPNTSPSSRDAATNISFSGPSPKAEERVKSPCRSPGSPVRELRSPDLNLELRISPPYQLPKQEPLKTGGLRDEIDCDGKNDSVNLVNGGKSNGGYDFLGLRSGVLDYRSLEMK</sequence>
<comment type="caution">
    <text evidence="2">The sequence shown here is derived from an EMBL/GenBank/DDBJ whole genome shotgun (WGS) entry which is preliminary data.</text>
</comment>
<gene>
    <name evidence="2" type="ORF">STAS_27538</name>
</gene>
<proteinExistence type="predicted"/>
<organism evidence="2 3">
    <name type="scientific">Striga asiatica</name>
    <name type="common">Asiatic witchweed</name>
    <name type="synonym">Buchnera asiatica</name>
    <dbReference type="NCBI Taxonomy" id="4170"/>
    <lineage>
        <taxon>Eukaryota</taxon>
        <taxon>Viridiplantae</taxon>
        <taxon>Streptophyta</taxon>
        <taxon>Embryophyta</taxon>
        <taxon>Tracheophyta</taxon>
        <taxon>Spermatophyta</taxon>
        <taxon>Magnoliopsida</taxon>
        <taxon>eudicotyledons</taxon>
        <taxon>Gunneridae</taxon>
        <taxon>Pentapetalae</taxon>
        <taxon>asterids</taxon>
        <taxon>lamiids</taxon>
        <taxon>Lamiales</taxon>
        <taxon>Orobanchaceae</taxon>
        <taxon>Buchnereae</taxon>
        <taxon>Striga</taxon>
    </lineage>
</organism>
<name>A0A5A7QXY9_STRAF</name>
<evidence type="ECO:0000313" key="3">
    <source>
        <dbReference type="Proteomes" id="UP000325081"/>
    </source>
</evidence>
<dbReference type="Proteomes" id="UP000325081">
    <property type="component" value="Unassembled WGS sequence"/>
</dbReference>
<dbReference type="AlphaFoldDB" id="A0A5A7QXY9"/>
<reference evidence="3" key="1">
    <citation type="journal article" date="2019" name="Curr. Biol.">
        <title>Genome Sequence of Striga asiatica Provides Insight into the Evolution of Plant Parasitism.</title>
        <authorList>
            <person name="Yoshida S."/>
            <person name="Kim S."/>
            <person name="Wafula E.K."/>
            <person name="Tanskanen J."/>
            <person name="Kim Y.M."/>
            <person name="Honaas L."/>
            <person name="Yang Z."/>
            <person name="Spallek T."/>
            <person name="Conn C.E."/>
            <person name="Ichihashi Y."/>
            <person name="Cheong K."/>
            <person name="Cui S."/>
            <person name="Der J.P."/>
            <person name="Gundlach H."/>
            <person name="Jiao Y."/>
            <person name="Hori C."/>
            <person name="Ishida J.K."/>
            <person name="Kasahara H."/>
            <person name="Kiba T."/>
            <person name="Kim M.S."/>
            <person name="Koo N."/>
            <person name="Laohavisit A."/>
            <person name="Lee Y.H."/>
            <person name="Lumba S."/>
            <person name="McCourt P."/>
            <person name="Mortimer J.C."/>
            <person name="Mutuku J.M."/>
            <person name="Nomura T."/>
            <person name="Sasaki-Sekimoto Y."/>
            <person name="Seto Y."/>
            <person name="Wang Y."/>
            <person name="Wakatake T."/>
            <person name="Sakakibara H."/>
            <person name="Demura T."/>
            <person name="Yamaguchi S."/>
            <person name="Yoneyama K."/>
            <person name="Manabe R.I."/>
            <person name="Nelson D.C."/>
            <person name="Schulman A.H."/>
            <person name="Timko M.P."/>
            <person name="dePamphilis C.W."/>
            <person name="Choi D."/>
            <person name="Shirasu K."/>
        </authorList>
    </citation>
    <scope>NUCLEOTIDE SEQUENCE [LARGE SCALE GENOMIC DNA]</scope>
    <source>
        <strain evidence="3">cv. UVA1</strain>
    </source>
</reference>
<evidence type="ECO:0000256" key="1">
    <source>
        <dbReference type="SAM" id="MobiDB-lite"/>
    </source>
</evidence>
<evidence type="ECO:0000313" key="2">
    <source>
        <dbReference type="EMBL" id="GER50255.1"/>
    </source>
</evidence>
<keyword evidence="3" id="KW-1185">Reference proteome</keyword>